<dbReference type="RefSeq" id="WP_148918509.1">
    <property type="nucleotide sequence ID" value="NZ_VTAV01000003.1"/>
</dbReference>
<organism evidence="2 3">
    <name type="scientific">Sphingobacterium phlebotomi</name>
    <dbReference type="NCBI Taxonomy" id="2605433"/>
    <lineage>
        <taxon>Bacteria</taxon>
        <taxon>Pseudomonadati</taxon>
        <taxon>Bacteroidota</taxon>
        <taxon>Sphingobacteriia</taxon>
        <taxon>Sphingobacteriales</taxon>
        <taxon>Sphingobacteriaceae</taxon>
        <taxon>Sphingobacterium</taxon>
    </lineage>
</organism>
<accession>A0A5D4H9F2</accession>
<evidence type="ECO:0008006" key="4">
    <source>
        <dbReference type="Google" id="ProtNLM"/>
    </source>
</evidence>
<reference evidence="2 3" key="1">
    <citation type="submission" date="2019-08" db="EMBL/GenBank/DDBJ databases">
        <title>Phlebobacter frassis gen. nov. sp. nov., a new member of family Sphingobacteriaceae isolated from sand fly rearing media.</title>
        <authorList>
            <person name="Kakumanu M.L."/>
            <person name="Marayati B.F."/>
            <person name="Wada-Katsumata A."/>
            <person name="Wasserberg G."/>
            <person name="Schal C."/>
            <person name="Apperson C.S."/>
            <person name="Ponnusamy L."/>
        </authorList>
    </citation>
    <scope>NUCLEOTIDE SEQUENCE [LARGE SCALE GENOMIC DNA]</scope>
    <source>
        <strain evidence="2 3">SSI9</strain>
    </source>
</reference>
<dbReference type="Proteomes" id="UP000322362">
    <property type="component" value="Unassembled WGS sequence"/>
</dbReference>
<evidence type="ECO:0000256" key="1">
    <source>
        <dbReference type="SAM" id="Phobius"/>
    </source>
</evidence>
<evidence type="ECO:0000313" key="2">
    <source>
        <dbReference type="EMBL" id="TYR36922.1"/>
    </source>
</evidence>
<keyword evidence="1" id="KW-0472">Membrane</keyword>
<dbReference type="AlphaFoldDB" id="A0A5D4H9F2"/>
<keyword evidence="1" id="KW-1133">Transmembrane helix</keyword>
<feature type="transmembrane region" description="Helical" evidence="1">
    <location>
        <begin position="35"/>
        <end position="53"/>
    </location>
</feature>
<dbReference type="EMBL" id="VTAV01000003">
    <property type="protein sequence ID" value="TYR36922.1"/>
    <property type="molecule type" value="Genomic_DNA"/>
</dbReference>
<gene>
    <name evidence="2" type="ORF">FXV77_07010</name>
</gene>
<feature type="transmembrane region" description="Helical" evidence="1">
    <location>
        <begin position="12"/>
        <end position="29"/>
    </location>
</feature>
<feature type="transmembrane region" description="Helical" evidence="1">
    <location>
        <begin position="73"/>
        <end position="93"/>
    </location>
</feature>
<name>A0A5D4H9F2_9SPHI</name>
<sequence length="355" mass="40637">MRRRHLLKPFPVYVHVILLSIYFICITSINIFKFGLGHLLVASVMIPVMVSVIMRSRKLLRDVLSGKSAKHWWWYGAFCVGLYSLGYVVLYGFNNMFAEEIIDSSNASQKGLIPYTVDFLGFYLSFASKGAGLACVEMLVSVGKHQFNLRRLDRTQGMARRRDLRMREWISHFMGNLTQSLLYALRKAKNPFMIFEAYAVILAHGTRLMSAQGRLLVSLKQETYYLGYLQKIYKEGKIKLDVPADLGDVQIIPLLLLSLYKNMYKHGNFEDGRLALLRVRRVGNYIHISTTNSITDSAMWLYGDGGSGLGQLEHILRDQFANLVRISYGVQNEVFNLNIEIPITYESKQENFSLT</sequence>
<feature type="transmembrane region" description="Helical" evidence="1">
    <location>
        <begin position="120"/>
        <end position="142"/>
    </location>
</feature>
<keyword evidence="1" id="KW-0812">Transmembrane</keyword>
<keyword evidence="3" id="KW-1185">Reference proteome</keyword>
<comment type="caution">
    <text evidence="2">The sequence shown here is derived from an EMBL/GenBank/DDBJ whole genome shotgun (WGS) entry which is preliminary data.</text>
</comment>
<proteinExistence type="predicted"/>
<protein>
    <recommendedName>
        <fullName evidence="4">Signal transduction histidine kinase internal region domain-containing protein</fullName>
    </recommendedName>
</protein>
<evidence type="ECO:0000313" key="3">
    <source>
        <dbReference type="Proteomes" id="UP000322362"/>
    </source>
</evidence>